<evidence type="ECO:0000256" key="4">
    <source>
        <dbReference type="ARBA" id="ARBA00022723"/>
    </source>
</evidence>
<evidence type="ECO:0000259" key="9">
    <source>
        <dbReference type="Pfam" id="PF01431"/>
    </source>
</evidence>
<feature type="signal peptide" evidence="8">
    <location>
        <begin position="1"/>
        <end position="28"/>
    </location>
</feature>
<evidence type="ECO:0000256" key="8">
    <source>
        <dbReference type="SAM" id="SignalP"/>
    </source>
</evidence>
<keyword evidence="5" id="KW-0378">Hydrolase</keyword>
<dbReference type="PROSITE" id="PS51885">
    <property type="entry name" value="NEPRILYSIN"/>
    <property type="match status" value="1"/>
</dbReference>
<dbReference type="Gene3D" id="1.10.1380.10">
    <property type="entry name" value="Neutral endopeptidase , domain2"/>
    <property type="match status" value="1"/>
</dbReference>
<dbReference type="GO" id="GO:0004222">
    <property type="term" value="F:metalloendopeptidase activity"/>
    <property type="evidence" value="ECO:0007669"/>
    <property type="project" value="InterPro"/>
</dbReference>
<dbReference type="Pfam" id="PF01431">
    <property type="entry name" value="Peptidase_M13"/>
    <property type="match status" value="1"/>
</dbReference>
<feature type="chain" id="PRO_5026019610" evidence="8">
    <location>
        <begin position="29"/>
        <end position="736"/>
    </location>
</feature>
<keyword evidence="3" id="KW-0645">Protease</keyword>
<evidence type="ECO:0000256" key="2">
    <source>
        <dbReference type="ARBA" id="ARBA00007357"/>
    </source>
</evidence>
<dbReference type="InterPro" id="IPR008753">
    <property type="entry name" value="Peptidase_M13_N"/>
</dbReference>
<dbReference type="InterPro" id="IPR042089">
    <property type="entry name" value="Peptidase_M13_dom_2"/>
</dbReference>
<dbReference type="GO" id="GO:0005886">
    <property type="term" value="C:plasma membrane"/>
    <property type="evidence" value="ECO:0007669"/>
    <property type="project" value="TreeGrafter"/>
</dbReference>
<dbReference type="PANTHER" id="PTHR11733:SF167">
    <property type="entry name" value="FI17812P1-RELATED"/>
    <property type="match status" value="1"/>
</dbReference>
<dbReference type="OrthoDB" id="6475849at2759"/>
<organism evidence="11 12">
    <name type="scientific">Pleomassaria siparia CBS 279.74</name>
    <dbReference type="NCBI Taxonomy" id="1314801"/>
    <lineage>
        <taxon>Eukaryota</taxon>
        <taxon>Fungi</taxon>
        <taxon>Dikarya</taxon>
        <taxon>Ascomycota</taxon>
        <taxon>Pezizomycotina</taxon>
        <taxon>Dothideomycetes</taxon>
        <taxon>Pleosporomycetidae</taxon>
        <taxon>Pleosporales</taxon>
        <taxon>Pleomassariaceae</taxon>
        <taxon>Pleomassaria</taxon>
    </lineage>
</organism>
<feature type="domain" description="Peptidase M13 N-terminal" evidence="10">
    <location>
        <begin position="75"/>
        <end position="471"/>
    </location>
</feature>
<keyword evidence="8" id="KW-0732">Signal</keyword>
<dbReference type="GO" id="GO:0016485">
    <property type="term" value="P:protein processing"/>
    <property type="evidence" value="ECO:0007669"/>
    <property type="project" value="TreeGrafter"/>
</dbReference>
<gene>
    <name evidence="11" type="ORF">K504DRAFT_241876</name>
</gene>
<dbReference type="AlphaFoldDB" id="A0A6G1KF34"/>
<evidence type="ECO:0000256" key="3">
    <source>
        <dbReference type="ARBA" id="ARBA00022670"/>
    </source>
</evidence>
<dbReference type="PANTHER" id="PTHR11733">
    <property type="entry name" value="ZINC METALLOPROTEASE FAMILY M13 NEPRILYSIN-RELATED"/>
    <property type="match status" value="1"/>
</dbReference>
<evidence type="ECO:0000256" key="5">
    <source>
        <dbReference type="ARBA" id="ARBA00022801"/>
    </source>
</evidence>
<evidence type="ECO:0000256" key="6">
    <source>
        <dbReference type="ARBA" id="ARBA00022833"/>
    </source>
</evidence>
<comment type="similarity">
    <text evidence="2">Belongs to the peptidase M13 family.</text>
</comment>
<keyword evidence="12" id="KW-1185">Reference proteome</keyword>
<keyword evidence="4" id="KW-0479">Metal-binding</keyword>
<keyword evidence="6" id="KW-0862">Zinc</keyword>
<evidence type="ECO:0000313" key="11">
    <source>
        <dbReference type="EMBL" id="KAF2711082.1"/>
    </source>
</evidence>
<reference evidence="11" key="1">
    <citation type="journal article" date="2020" name="Stud. Mycol.">
        <title>101 Dothideomycetes genomes: a test case for predicting lifestyles and emergence of pathogens.</title>
        <authorList>
            <person name="Haridas S."/>
            <person name="Albert R."/>
            <person name="Binder M."/>
            <person name="Bloem J."/>
            <person name="Labutti K."/>
            <person name="Salamov A."/>
            <person name="Andreopoulos B."/>
            <person name="Baker S."/>
            <person name="Barry K."/>
            <person name="Bills G."/>
            <person name="Bluhm B."/>
            <person name="Cannon C."/>
            <person name="Castanera R."/>
            <person name="Culley D."/>
            <person name="Daum C."/>
            <person name="Ezra D."/>
            <person name="Gonzalez J."/>
            <person name="Henrissat B."/>
            <person name="Kuo A."/>
            <person name="Liang C."/>
            <person name="Lipzen A."/>
            <person name="Lutzoni F."/>
            <person name="Magnuson J."/>
            <person name="Mondo S."/>
            <person name="Nolan M."/>
            <person name="Ohm R."/>
            <person name="Pangilinan J."/>
            <person name="Park H.-J."/>
            <person name="Ramirez L."/>
            <person name="Alfaro M."/>
            <person name="Sun H."/>
            <person name="Tritt A."/>
            <person name="Yoshinaga Y."/>
            <person name="Zwiers L.-H."/>
            <person name="Turgeon B."/>
            <person name="Goodwin S."/>
            <person name="Spatafora J."/>
            <person name="Crous P."/>
            <person name="Grigoriev I."/>
        </authorList>
    </citation>
    <scope>NUCLEOTIDE SEQUENCE</scope>
    <source>
        <strain evidence="11">CBS 279.74</strain>
    </source>
</reference>
<dbReference type="InterPro" id="IPR018497">
    <property type="entry name" value="Peptidase_M13_C"/>
</dbReference>
<proteinExistence type="inferred from homology"/>
<dbReference type="InterPro" id="IPR000718">
    <property type="entry name" value="Peptidase_M13"/>
</dbReference>
<dbReference type="SUPFAM" id="SSF55486">
    <property type="entry name" value="Metalloproteases ('zincins'), catalytic domain"/>
    <property type="match status" value="1"/>
</dbReference>
<feature type="domain" description="Peptidase M13 C-terminal" evidence="9">
    <location>
        <begin position="532"/>
        <end position="731"/>
    </location>
</feature>
<keyword evidence="7" id="KW-0482">Metalloprotease</keyword>
<dbReference type="Pfam" id="PF05649">
    <property type="entry name" value="Peptidase_M13_N"/>
    <property type="match status" value="1"/>
</dbReference>
<dbReference type="EMBL" id="MU005768">
    <property type="protein sequence ID" value="KAF2711082.1"/>
    <property type="molecule type" value="Genomic_DNA"/>
</dbReference>
<evidence type="ECO:0000259" key="10">
    <source>
        <dbReference type="Pfam" id="PF05649"/>
    </source>
</evidence>
<evidence type="ECO:0000256" key="7">
    <source>
        <dbReference type="ARBA" id="ARBA00023049"/>
    </source>
</evidence>
<evidence type="ECO:0000313" key="12">
    <source>
        <dbReference type="Proteomes" id="UP000799428"/>
    </source>
</evidence>
<dbReference type="InterPro" id="IPR024079">
    <property type="entry name" value="MetalloPept_cat_dom_sf"/>
</dbReference>
<dbReference type="Proteomes" id="UP000799428">
    <property type="component" value="Unassembled WGS sequence"/>
</dbReference>
<evidence type="ECO:0000256" key="1">
    <source>
        <dbReference type="ARBA" id="ARBA00001947"/>
    </source>
</evidence>
<dbReference type="PRINTS" id="PR00786">
    <property type="entry name" value="NEPRILYSIN"/>
</dbReference>
<protein>
    <submittedName>
        <fullName evidence="11">Peptidase family M13</fullName>
    </submittedName>
</protein>
<dbReference type="CDD" id="cd08662">
    <property type="entry name" value="M13"/>
    <property type="match status" value="1"/>
</dbReference>
<comment type="cofactor">
    <cofactor evidence="1">
        <name>Zn(2+)</name>
        <dbReference type="ChEBI" id="CHEBI:29105"/>
    </cofactor>
</comment>
<dbReference type="Gene3D" id="3.40.390.10">
    <property type="entry name" value="Collagenase (Catalytic Domain)"/>
    <property type="match status" value="1"/>
</dbReference>
<name>A0A6G1KF34_9PLEO</name>
<dbReference type="GO" id="GO:0046872">
    <property type="term" value="F:metal ion binding"/>
    <property type="evidence" value="ECO:0007669"/>
    <property type="project" value="UniProtKB-KW"/>
</dbReference>
<sequence>MVYYRASSTMINRKLLFACAALFGSAIASPTRGFQSSRSPSIPRQDQGVCTTDVCKSYAEYLLSSRATNYADIDPCTDFGTYTCGNWGAAHPLGGGSSVSVFSVVDDANTALLTSILESPYPANTLNSTYADAAALDEQNFVKMVAAYDTCMDVDTINAAGAKPLQDVLDSYPDSGNLTDKMSWALSYGGKFSGAARAIRAYGFLQVFPWADDANPDVTTVAIGPGLFGLRVAAYYDDAAAVANYTNAIVGMFDQLFPEEEHDTHVSRAGDIVTLERALSSIAPTTLDTSDPSYYYNPMPIAQADALLPEISLSRLIKALAPSSYTIGTVVVFSPDYLSQLSSIVQNTTSEAYDAYLQWITIMTFVTRLSDDVSAPYRRFQNELSGLDPDTVSSRSATCISEVNTNLPWIETAFFVREAFNPDAKTLGEQIIGDIMTLFEEKLANYTWMSATVKTEAIQKVKNMIVKIGYPDISPNVEDPKAVADFYAPLNVTKSYFQNGLAFTNFTLTRTWNNVLNPTDKNYWVMTGPEVNADYMATTNDITFPAGIMQSPFFTLDLPDWANYGAFGAVIGHEVTHAFDNLGSQYDETGAYRQWWDNATLAAFEEKAQCFVSEFANYTITAPNGTALHVDGELTLSENIADTGGLSASYTVWQARNAEKPDQLLPGLEEYTAAQLFYLAFGNAWCGSSTPEYALYLLQLDPHSPSNVRIHGTVSNQVGFKEAFNCPSKEPTCELW</sequence>
<accession>A0A6G1KF34</accession>